<feature type="compositionally biased region" description="Acidic residues" evidence="6">
    <location>
        <begin position="368"/>
        <end position="377"/>
    </location>
</feature>
<dbReference type="EMBL" id="KL660657">
    <property type="protein sequence ID" value="KFA64693.1"/>
    <property type="molecule type" value="Genomic_DNA"/>
</dbReference>
<keyword evidence="9" id="KW-1185">Reference proteome</keyword>
<evidence type="ECO:0008006" key="10">
    <source>
        <dbReference type="Google" id="ProtNLM"/>
    </source>
</evidence>
<accession>A0A084QL58</accession>
<dbReference type="GO" id="GO:0005886">
    <property type="term" value="C:plasma membrane"/>
    <property type="evidence" value="ECO:0007669"/>
    <property type="project" value="TreeGrafter"/>
</dbReference>
<dbReference type="InParanoid" id="A0A084QL58"/>
<comment type="subcellular location">
    <subcellularLocation>
        <location evidence="1">Secreted</location>
        <location evidence="1">Cell wall</location>
    </subcellularLocation>
</comment>
<sequence length="400" mass="42665">MRFNQVLPAVLALGATVNAQRDDDSCSEDITIRDNNPTINCEVVRGDITVDESLAGELIINGPEEIRGNLIVNNVTRLISLSSSTISSINGRFELQDLTLLSNLQFSSLRSVEDLVLARLAQLGSLTFGTTGVTRASTIRISDTHISDLSGLRIATVDSLQIDNNDRLILFSSDLVNITDTLQIIANGNDNMTVEMNQLETAAEVQISNVANFEVPALTEVSASLKFENNPQLSSFTAPNLTEIAESLTFNNNRELRNISFPVLTSSGDLTVENNANLIALEGFPELTRIEGGVRLAGNFESVEIPELSLVTGGVNVTSSTDIEEFCEFFDDAKSRGDIRGEEQCTSEDPDAIGEEADGGSGSGSGSGDDDEDEEDAAGIVSVNMAVLTAAVLAGLTQLL</sequence>
<keyword evidence="3" id="KW-0964">Secreted</keyword>
<dbReference type="Gene3D" id="3.80.20.20">
    <property type="entry name" value="Receptor L-domain"/>
    <property type="match status" value="1"/>
</dbReference>
<evidence type="ECO:0000256" key="2">
    <source>
        <dbReference type="ARBA" id="ARBA00022512"/>
    </source>
</evidence>
<evidence type="ECO:0000256" key="4">
    <source>
        <dbReference type="ARBA" id="ARBA00022729"/>
    </source>
</evidence>
<gene>
    <name evidence="8" type="ORF">S40285_07138</name>
</gene>
<dbReference type="PANTHER" id="PTHR31018:SF3">
    <property type="entry name" value="RECEPTOR PROTEIN-TYROSINE KINASE"/>
    <property type="match status" value="1"/>
</dbReference>
<feature type="signal peptide" evidence="7">
    <location>
        <begin position="1"/>
        <end position="19"/>
    </location>
</feature>
<dbReference type="OMA" id="WANNITF"/>
<keyword evidence="2" id="KW-0134">Cell wall</keyword>
<dbReference type="AlphaFoldDB" id="A0A084QL58"/>
<evidence type="ECO:0000256" key="3">
    <source>
        <dbReference type="ARBA" id="ARBA00022525"/>
    </source>
</evidence>
<evidence type="ECO:0000313" key="9">
    <source>
        <dbReference type="Proteomes" id="UP000028524"/>
    </source>
</evidence>
<dbReference type="SUPFAM" id="SSF52058">
    <property type="entry name" value="L domain-like"/>
    <property type="match status" value="2"/>
</dbReference>
<keyword evidence="5" id="KW-0325">Glycoprotein</keyword>
<evidence type="ECO:0000256" key="1">
    <source>
        <dbReference type="ARBA" id="ARBA00004191"/>
    </source>
</evidence>
<dbReference type="Proteomes" id="UP000028524">
    <property type="component" value="Unassembled WGS sequence"/>
</dbReference>
<dbReference type="GO" id="GO:0009277">
    <property type="term" value="C:fungal-type cell wall"/>
    <property type="evidence" value="ECO:0007669"/>
    <property type="project" value="TreeGrafter"/>
</dbReference>
<evidence type="ECO:0000256" key="6">
    <source>
        <dbReference type="SAM" id="MobiDB-lite"/>
    </source>
</evidence>
<name>A0A084QL58_STAC4</name>
<evidence type="ECO:0000256" key="5">
    <source>
        <dbReference type="ARBA" id="ARBA00023180"/>
    </source>
</evidence>
<organism evidence="8 9">
    <name type="scientific">Stachybotrys chlorohalonatus (strain IBT 40285)</name>
    <dbReference type="NCBI Taxonomy" id="1283841"/>
    <lineage>
        <taxon>Eukaryota</taxon>
        <taxon>Fungi</taxon>
        <taxon>Dikarya</taxon>
        <taxon>Ascomycota</taxon>
        <taxon>Pezizomycotina</taxon>
        <taxon>Sordariomycetes</taxon>
        <taxon>Hypocreomycetidae</taxon>
        <taxon>Hypocreales</taxon>
        <taxon>Stachybotryaceae</taxon>
        <taxon>Stachybotrys</taxon>
    </lineage>
</organism>
<proteinExistence type="predicted"/>
<dbReference type="FunCoup" id="A0A084QL58">
    <property type="interactions" value="146"/>
</dbReference>
<keyword evidence="4 7" id="KW-0732">Signal</keyword>
<reference evidence="8 9" key="1">
    <citation type="journal article" date="2014" name="BMC Genomics">
        <title>Comparative genome sequencing reveals chemotype-specific gene clusters in the toxigenic black mold Stachybotrys.</title>
        <authorList>
            <person name="Semeiks J."/>
            <person name="Borek D."/>
            <person name="Otwinowski Z."/>
            <person name="Grishin N.V."/>
        </authorList>
    </citation>
    <scope>NUCLEOTIDE SEQUENCE [LARGE SCALE GENOMIC DNA]</scope>
    <source>
        <strain evidence="8 9">IBT 40285</strain>
    </source>
</reference>
<feature type="compositionally biased region" description="Acidic residues" evidence="6">
    <location>
        <begin position="345"/>
        <end position="358"/>
    </location>
</feature>
<evidence type="ECO:0000313" key="8">
    <source>
        <dbReference type="EMBL" id="KFA64693.1"/>
    </source>
</evidence>
<evidence type="ECO:0000256" key="7">
    <source>
        <dbReference type="SAM" id="SignalP"/>
    </source>
</evidence>
<feature type="chain" id="PRO_5001779361" description="Receptor L-domain domain-containing protein" evidence="7">
    <location>
        <begin position="20"/>
        <end position="400"/>
    </location>
</feature>
<dbReference type="InterPro" id="IPR036941">
    <property type="entry name" value="Rcpt_L-dom_sf"/>
</dbReference>
<dbReference type="HOGENOM" id="CLU_035846_0_1_1"/>
<dbReference type="GO" id="GO:0009986">
    <property type="term" value="C:cell surface"/>
    <property type="evidence" value="ECO:0007669"/>
    <property type="project" value="TreeGrafter"/>
</dbReference>
<dbReference type="STRING" id="1283841.A0A084QL58"/>
<protein>
    <recommendedName>
        <fullName evidence="10">Receptor L-domain domain-containing protein</fullName>
    </recommendedName>
</protein>
<feature type="region of interest" description="Disordered" evidence="6">
    <location>
        <begin position="338"/>
        <end position="378"/>
    </location>
</feature>
<dbReference type="PANTHER" id="PTHR31018">
    <property type="entry name" value="SPORULATION-SPECIFIC PROTEIN-RELATED"/>
    <property type="match status" value="1"/>
</dbReference>
<dbReference type="InterPro" id="IPR051648">
    <property type="entry name" value="CWI-Assembly_Regulator"/>
</dbReference>
<dbReference type="GO" id="GO:0031505">
    <property type="term" value="P:fungal-type cell wall organization"/>
    <property type="evidence" value="ECO:0007669"/>
    <property type="project" value="TreeGrafter"/>
</dbReference>
<dbReference type="OrthoDB" id="536881at2759"/>